<evidence type="ECO:0000256" key="3">
    <source>
        <dbReference type="ARBA" id="ARBA00022793"/>
    </source>
</evidence>
<evidence type="ECO:0000256" key="2">
    <source>
        <dbReference type="ARBA" id="ARBA00010671"/>
    </source>
</evidence>
<evidence type="ECO:0000256" key="5">
    <source>
        <dbReference type="ARBA" id="ARBA00023239"/>
    </source>
</evidence>
<keyword evidence="4" id="KW-0663">Pyridoxal phosphate</keyword>
<comment type="cofactor">
    <cofactor evidence="1">
        <name>pyridoxal 5'-phosphate</name>
        <dbReference type="ChEBI" id="CHEBI:597326"/>
    </cofactor>
</comment>
<dbReference type="EMBL" id="BORW01000033">
    <property type="protein sequence ID" value="GIO69536.1"/>
    <property type="molecule type" value="Genomic_DNA"/>
</dbReference>
<dbReference type="InterPro" id="IPR036633">
    <property type="entry name" value="Prn/Lys/Arg_de-COase_C_sf"/>
</dbReference>
<organism evidence="8 9">
    <name type="scientific">Paenibacillus cookii</name>
    <dbReference type="NCBI Taxonomy" id="157839"/>
    <lineage>
        <taxon>Bacteria</taxon>
        <taxon>Bacillati</taxon>
        <taxon>Bacillota</taxon>
        <taxon>Bacilli</taxon>
        <taxon>Bacillales</taxon>
        <taxon>Paenibacillaceae</taxon>
        <taxon>Paenibacillus</taxon>
    </lineage>
</organism>
<dbReference type="Gene3D" id="3.40.640.10">
    <property type="entry name" value="Type I PLP-dependent aspartate aminotransferase-like (Major domain)"/>
    <property type="match status" value="1"/>
</dbReference>
<evidence type="ECO:0000259" key="7">
    <source>
        <dbReference type="Pfam" id="PF03711"/>
    </source>
</evidence>
<dbReference type="SUPFAM" id="SSF55904">
    <property type="entry name" value="Ornithine decarboxylase C-terminal domain"/>
    <property type="match status" value="1"/>
</dbReference>
<dbReference type="SUPFAM" id="SSF53383">
    <property type="entry name" value="PLP-dependent transferases"/>
    <property type="match status" value="1"/>
</dbReference>
<dbReference type="PANTHER" id="PTHR43277">
    <property type="entry name" value="ARGININE DECARBOXYLASE"/>
    <property type="match status" value="1"/>
</dbReference>
<dbReference type="RefSeq" id="WP_212952142.1">
    <property type="nucleotide sequence ID" value="NZ_BORW01000033.1"/>
</dbReference>
<evidence type="ECO:0000256" key="1">
    <source>
        <dbReference type="ARBA" id="ARBA00001933"/>
    </source>
</evidence>
<dbReference type="InterPro" id="IPR015424">
    <property type="entry name" value="PyrdxlP-dep_Trfase"/>
</dbReference>
<keyword evidence="5" id="KW-0456">Lyase</keyword>
<dbReference type="Gene3D" id="3.90.105.10">
    <property type="entry name" value="Molybdopterin biosynthesis moea protein, domain 2"/>
    <property type="match status" value="1"/>
</dbReference>
<dbReference type="InterPro" id="IPR000310">
    <property type="entry name" value="Orn/Lys/Arg_deCO2ase_major_dom"/>
</dbReference>
<evidence type="ECO:0000259" key="6">
    <source>
        <dbReference type="Pfam" id="PF01276"/>
    </source>
</evidence>
<dbReference type="InterPro" id="IPR015421">
    <property type="entry name" value="PyrdxlP-dep_Trfase_major"/>
</dbReference>
<protein>
    <submittedName>
        <fullName evidence="8">Lysine decarboxylase</fullName>
    </submittedName>
</protein>
<comment type="caution">
    <text evidence="8">The sequence shown here is derived from an EMBL/GenBank/DDBJ whole genome shotgun (WGS) entry which is preliminary data.</text>
</comment>
<dbReference type="InterPro" id="IPR052357">
    <property type="entry name" value="Orn_Lys_Arg_decarboxylase-I"/>
</dbReference>
<evidence type="ECO:0000313" key="9">
    <source>
        <dbReference type="Proteomes" id="UP000680638"/>
    </source>
</evidence>
<dbReference type="InterPro" id="IPR008286">
    <property type="entry name" value="Prn/Lys/Arg_de-COase_C"/>
</dbReference>
<evidence type="ECO:0000313" key="8">
    <source>
        <dbReference type="EMBL" id="GIO69536.1"/>
    </source>
</evidence>
<feature type="domain" description="Orn/Lys/Arg decarboxylase C-terminal" evidence="7">
    <location>
        <begin position="456"/>
        <end position="494"/>
    </location>
</feature>
<evidence type="ECO:0000256" key="4">
    <source>
        <dbReference type="ARBA" id="ARBA00022898"/>
    </source>
</evidence>
<proteinExistence type="inferred from homology"/>
<dbReference type="Proteomes" id="UP000680638">
    <property type="component" value="Unassembled WGS sequence"/>
</dbReference>
<reference evidence="8 9" key="1">
    <citation type="submission" date="2021-03" db="EMBL/GenBank/DDBJ databases">
        <title>Antimicrobial resistance genes in bacteria isolated from Japanese honey, and their potential for conferring macrolide and lincosamide resistance in the American foulbrood pathogen Paenibacillus larvae.</title>
        <authorList>
            <person name="Okamoto M."/>
            <person name="Kumagai M."/>
            <person name="Kanamori H."/>
            <person name="Takamatsu D."/>
        </authorList>
    </citation>
    <scope>NUCLEOTIDE SEQUENCE [LARGE SCALE GENOMIC DNA]</scope>
    <source>
        <strain evidence="8 9">J21TS3</strain>
    </source>
</reference>
<gene>
    <name evidence="8" type="primary">cad_2</name>
    <name evidence="8" type="ORF">J21TS3_43570</name>
</gene>
<comment type="similarity">
    <text evidence="2">Belongs to the Orn/Lys/Arg decarboxylase class-I family.</text>
</comment>
<dbReference type="CDD" id="cd00615">
    <property type="entry name" value="Orn_deC_like"/>
    <property type="match status" value="1"/>
</dbReference>
<sequence>MGTEKLEKGKAPLFEALQQYKNGRQASFHVPGHKKGRAYASFGGAGFLDQVMEADVTEITGTDDLHHPEGVIRDAQLLAADCFGAEESYFLVGGSTSGNLAMILTVCSHPGDLLLVQRNVHKSVLNGLMLAGAKAVFLEPQVDESSGLATAPSAETVAAALAAYPEAKGVLVTMPNYYGMGTDLAPLAEACHRHDVPLLVDEAHGAHYGQHPRLPRSALASGADVVVQSTHKMLAALTMGAMLHVQGPRVNRGLLRQRLAMVQSSSPSYPVMGSLDLARRQLHVQGAAAFTAGLAAVESLKRGLQELPRFGLLQPRAQQQQDAAGAASAAYATQDPFKVVIYDRTGVLSGYELQHRLEAWGCIPEMSDDRYVVLLYSLGSTEEDTRHLLKALSHISVEKADAQPLHFSSGAPVQHASLPVDSREENVHVEFSTWNIFDQAAFSEPIAFSLIPVELDETEAISLDACADRVAAEMVIPYPPGIPILYPGERITESVALKLKRLAHSGAKCQGVRDPKLGTILVRKRGSHAESGK</sequence>
<name>A0ABQ4M1Z3_9BACL</name>
<dbReference type="PANTHER" id="PTHR43277:SF3">
    <property type="entry name" value="DECARBOXYLASE, PUTATIVE-RELATED"/>
    <property type="match status" value="1"/>
</dbReference>
<feature type="domain" description="Orn/Lys/Arg decarboxylases family 1 pyridoxal-P attachment site" evidence="6">
    <location>
        <begin position="12"/>
        <end position="383"/>
    </location>
</feature>
<dbReference type="Pfam" id="PF01276">
    <property type="entry name" value="OKR_DC_1"/>
    <property type="match status" value="1"/>
</dbReference>
<keyword evidence="3" id="KW-0210">Decarboxylase</keyword>
<accession>A0ABQ4M1Z3</accession>
<keyword evidence="9" id="KW-1185">Reference proteome</keyword>
<dbReference type="Pfam" id="PF03711">
    <property type="entry name" value="OKR_DC_1_C"/>
    <property type="match status" value="1"/>
</dbReference>